<dbReference type="Proteomes" id="UP000008063">
    <property type="component" value="Unassembled WGS sequence"/>
</dbReference>
<dbReference type="InParanoid" id="F8PUP1"/>
<evidence type="ECO:0000313" key="2">
    <source>
        <dbReference type="EMBL" id="EGO00449.1"/>
    </source>
</evidence>
<protein>
    <recommendedName>
        <fullName evidence="1">Helicase ATP-binding domain-containing protein</fullName>
    </recommendedName>
</protein>
<reference evidence="3" key="1">
    <citation type="journal article" date="2011" name="Science">
        <title>The plant cell wall-decomposing machinery underlies the functional diversity of forest fungi.</title>
        <authorList>
            <person name="Eastwood D.C."/>
            <person name="Floudas D."/>
            <person name="Binder M."/>
            <person name="Majcherczyk A."/>
            <person name="Schneider P."/>
            <person name="Aerts A."/>
            <person name="Asiegbu F.O."/>
            <person name="Baker S.E."/>
            <person name="Barry K."/>
            <person name="Bendiksby M."/>
            <person name="Blumentritt M."/>
            <person name="Coutinho P.M."/>
            <person name="Cullen D."/>
            <person name="de Vries R.P."/>
            <person name="Gathman A."/>
            <person name="Goodell B."/>
            <person name="Henrissat B."/>
            <person name="Ihrmark K."/>
            <person name="Kauserud H."/>
            <person name="Kohler A."/>
            <person name="LaButti K."/>
            <person name="Lapidus A."/>
            <person name="Lavin J.L."/>
            <person name="Lee Y.-H."/>
            <person name="Lindquist E."/>
            <person name="Lilly W."/>
            <person name="Lucas S."/>
            <person name="Morin E."/>
            <person name="Murat C."/>
            <person name="Oguiza J.A."/>
            <person name="Park J."/>
            <person name="Pisabarro A.G."/>
            <person name="Riley R."/>
            <person name="Rosling A."/>
            <person name="Salamov A."/>
            <person name="Schmidt O."/>
            <person name="Schmutz J."/>
            <person name="Skrede I."/>
            <person name="Stenlid J."/>
            <person name="Wiebenga A."/>
            <person name="Xie X."/>
            <person name="Kuees U."/>
            <person name="Hibbett D.S."/>
            <person name="Hoffmeister D."/>
            <person name="Hoegberg N."/>
            <person name="Martin F."/>
            <person name="Grigoriev I.V."/>
            <person name="Watkinson S.C."/>
        </authorList>
    </citation>
    <scope>NUCLEOTIDE SEQUENCE [LARGE SCALE GENOMIC DNA]</scope>
    <source>
        <strain evidence="3">strain S7.3</strain>
    </source>
</reference>
<dbReference type="PROSITE" id="PS51192">
    <property type="entry name" value="HELICASE_ATP_BIND_1"/>
    <property type="match status" value="1"/>
</dbReference>
<dbReference type="InterPro" id="IPR014001">
    <property type="entry name" value="Helicase_ATP-bd"/>
</dbReference>
<evidence type="ECO:0000313" key="3">
    <source>
        <dbReference type="Proteomes" id="UP000008063"/>
    </source>
</evidence>
<proteinExistence type="predicted"/>
<dbReference type="GO" id="GO:0005524">
    <property type="term" value="F:ATP binding"/>
    <property type="evidence" value="ECO:0007669"/>
    <property type="project" value="InterPro"/>
</dbReference>
<feature type="domain" description="Helicase ATP-binding" evidence="1">
    <location>
        <begin position="49"/>
        <end position="189"/>
    </location>
</feature>
<dbReference type="SUPFAM" id="SSF52540">
    <property type="entry name" value="P-loop containing nucleoside triphosphate hydrolases"/>
    <property type="match status" value="1"/>
</dbReference>
<dbReference type="EMBL" id="GL945479">
    <property type="protein sequence ID" value="EGO00449.1"/>
    <property type="molecule type" value="Genomic_DNA"/>
</dbReference>
<evidence type="ECO:0000259" key="1">
    <source>
        <dbReference type="PROSITE" id="PS51192"/>
    </source>
</evidence>
<gene>
    <name evidence="2" type="ORF">SERLA73DRAFT_152440</name>
</gene>
<dbReference type="AlphaFoldDB" id="F8PUP1"/>
<dbReference type="InterPro" id="IPR011545">
    <property type="entry name" value="DEAD/DEAH_box_helicase_dom"/>
</dbReference>
<organism evidence="3">
    <name type="scientific">Serpula lacrymans var. lacrymans (strain S7.3)</name>
    <name type="common">Dry rot fungus</name>
    <dbReference type="NCBI Taxonomy" id="936435"/>
    <lineage>
        <taxon>Eukaryota</taxon>
        <taxon>Fungi</taxon>
        <taxon>Dikarya</taxon>
        <taxon>Basidiomycota</taxon>
        <taxon>Agaricomycotina</taxon>
        <taxon>Agaricomycetes</taxon>
        <taxon>Agaricomycetidae</taxon>
        <taxon>Boletales</taxon>
        <taxon>Coniophorineae</taxon>
        <taxon>Serpulaceae</taxon>
        <taxon>Serpula</taxon>
    </lineage>
</organism>
<dbReference type="InterPro" id="IPR027417">
    <property type="entry name" value="P-loop_NTPase"/>
</dbReference>
<dbReference type="HOGENOM" id="CLU_738019_0_0_1"/>
<name>F8PUP1_SERL3</name>
<dbReference type="Pfam" id="PF00270">
    <property type="entry name" value="DEAD"/>
    <property type="match status" value="1"/>
</dbReference>
<keyword evidence="3" id="KW-1185">Reference proteome</keyword>
<dbReference type="Gene3D" id="3.40.50.300">
    <property type="entry name" value="P-loop containing nucleotide triphosphate hydrolases"/>
    <property type="match status" value="1"/>
</dbReference>
<accession>F8PUP1</accession>
<dbReference type="GO" id="GO:0003676">
    <property type="term" value="F:nucleic acid binding"/>
    <property type="evidence" value="ECO:0007669"/>
    <property type="project" value="InterPro"/>
</dbReference>
<sequence>MLSNKAQALTLTITTVPTLGEMQTSEMSMLNYVVPTLGEMQNIVEAISSGKTLCFWIPLLFNDNGIIVLVIPLNILGDKNIEELNAIGIPGTKYLHKLFIITELIQQNMAARKFRAIIVSPEQVWNDPHFKNLWDNLKSVQRLFNVTLDEAHCASDMILLHQQQLIVTGTLPKAAMETYLEARKKSDLPFVLFTEAVRISKFLVKKKCTVSISMGLPIVIHVELTVTNVIKNWSLAPGYLENTYPKAMQFYLYGTANHQVKLTNVNISKLTSGLAKGLIAVVDAKFLPEDMMQLFSSDNSPNFFQRGKSFHVSIYNAPHLPDVNGPHLLDNLGPILAMATVTLENDIYMDYANIPVNLLLLTMSGKQFPELSCLR</sequence>